<evidence type="ECO:0000313" key="3">
    <source>
        <dbReference type="Proteomes" id="UP000248148"/>
    </source>
</evidence>
<feature type="compositionally biased region" description="Basic and acidic residues" evidence="1">
    <location>
        <begin position="1"/>
        <end position="31"/>
    </location>
</feature>
<dbReference type="RefSeq" id="WP_181418948.1">
    <property type="nucleotide sequence ID" value="NZ_QJTI01000015.1"/>
</dbReference>
<dbReference type="AlphaFoldDB" id="A0A318TJD5"/>
<dbReference type="Proteomes" id="UP000248148">
    <property type="component" value="Unassembled WGS sequence"/>
</dbReference>
<protein>
    <submittedName>
        <fullName evidence="2">Uncharacterized protein</fullName>
    </submittedName>
</protein>
<dbReference type="EMBL" id="QJTI01000015">
    <property type="protein sequence ID" value="PYF01975.1"/>
    <property type="molecule type" value="Genomic_DNA"/>
</dbReference>
<feature type="region of interest" description="Disordered" evidence="1">
    <location>
        <begin position="1"/>
        <end position="57"/>
    </location>
</feature>
<proteinExistence type="predicted"/>
<keyword evidence="3" id="KW-1185">Reference proteome</keyword>
<organism evidence="2 3">
    <name type="scientific">Rhodopseudomonas faecalis</name>
    <dbReference type="NCBI Taxonomy" id="99655"/>
    <lineage>
        <taxon>Bacteria</taxon>
        <taxon>Pseudomonadati</taxon>
        <taxon>Pseudomonadota</taxon>
        <taxon>Alphaproteobacteria</taxon>
        <taxon>Hyphomicrobiales</taxon>
        <taxon>Nitrobacteraceae</taxon>
        <taxon>Rhodopseudomonas</taxon>
    </lineage>
</organism>
<evidence type="ECO:0000256" key="1">
    <source>
        <dbReference type="SAM" id="MobiDB-lite"/>
    </source>
</evidence>
<gene>
    <name evidence="2" type="ORF">BJ122_1153</name>
</gene>
<name>A0A318TJD5_9BRAD</name>
<comment type="caution">
    <text evidence="2">The sequence shown here is derived from an EMBL/GenBank/DDBJ whole genome shotgun (WGS) entry which is preliminary data.</text>
</comment>
<sequence>MADHAADDDKKAKDKLAEEKQAKDRELDQALKDSFPGSDPVSITQPAPSKDDASSSG</sequence>
<reference evidence="2 3" key="1">
    <citation type="submission" date="2018-06" db="EMBL/GenBank/DDBJ databases">
        <title>Genomic Encyclopedia of Archaeal and Bacterial Type Strains, Phase II (KMG-II): from individual species to whole genera.</title>
        <authorList>
            <person name="Goeker M."/>
        </authorList>
    </citation>
    <scope>NUCLEOTIDE SEQUENCE [LARGE SCALE GENOMIC DNA]</scope>
    <source>
        <strain evidence="2 3">JCM 11668</strain>
    </source>
</reference>
<evidence type="ECO:0000313" key="2">
    <source>
        <dbReference type="EMBL" id="PYF01975.1"/>
    </source>
</evidence>
<accession>A0A318TJD5</accession>